<dbReference type="Pfam" id="PF01614">
    <property type="entry name" value="IclR_C"/>
    <property type="match status" value="1"/>
</dbReference>
<reference evidence="6 7" key="1">
    <citation type="journal article" date="2022" name="BMC Genomics">
        <title>Comparative genome analysis of mycobacteria focusing on tRNA and non-coding RNA.</title>
        <authorList>
            <person name="Behra P.R.K."/>
            <person name="Pettersson B.M.F."/>
            <person name="Ramesh M."/>
            <person name="Das S."/>
            <person name="Dasgupta S."/>
            <person name="Kirsebom L.A."/>
        </authorList>
    </citation>
    <scope>NUCLEOTIDE SEQUENCE [LARGE SCALE GENOMIC DNA]</scope>
    <source>
        <strain evidence="6 7">DSM 44078</strain>
    </source>
</reference>
<keyword evidence="1" id="KW-0805">Transcription regulation</keyword>
<dbReference type="InterPro" id="IPR036390">
    <property type="entry name" value="WH_DNA-bd_sf"/>
</dbReference>
<dbReference type="PROSITE" id="PS51077">
    <property type="entry name" value="HTH_ICLR"/>
    <property type="match status" value="1"/>
</dbReference>
<dbReference type="Gene3D" id="1.10.10.10">
    <property type="entry name" value="Winged helix-like DNA-binding domain superfamily/Winged helix DNA-binding domain"/>
    <property type="match status" value="1"/>
</dbReference>
<evidence type="ECO:0000256" key="3">
    <source>
        <dbReference type="ARBA" id="ARBA00023163"/>
    </source>
</evidence>
<feature type="domain" description="IclR-ED" evidence="5">
    <location>
        <begin position="68"/>
        <end position="252"/>
    </location>
</feature>
<dbReference type="InterPro" id="IPR014757">
    <property type="entry name" value="Tscrpt_reg_IclR_C"/>
</dbReference>
<protein>
    <submittedName>
        <fullName evidence="6">IclR family transcriptional regulator</fullName>
    </submittedName>
</protein>
<dbReference type="Proteomes" id="UP001526201">
    <property type="component" value="Unassembled WGS sequence"/>
</dbReference>
<accession>A0ABT3CI51</accession>
<evidence type="ECO:0000256" key="2">
    <source>
        <dbReference type="ARBA" id="ARBA00023125"/>
    </source>
</evidence>
<sequence length="266" mass="28589">MEIPGAQSAYRVLDILTEVSVNPRGSTAGEIARKVDVTAPTAHRLLKVLCDRGFTVQNESGKYVPGPQLRVLAGDGVDHATLNDIGQPLLAKLRDDASETVFLAVREGLQLTYLVVMTASHSVQMYGERGQQIPLHATSQGKVILAFLPPGVGERIIDQLELPRFTPSTITSAVELHETMYEVRRDGYALNLEERELGVRSVAAPVLDAAGNVVASVCVGGPIFRVTEEDLRGRLAELVTATAKAISAELLRRSDPGAQSTDRAAQ</sequence>
<dbReference type="InterPro" id="IPR036388">
    <property type="entry name" value="WH-like_DNA-bd_sf"/>
</dbReference>
<gene>
    <name evidence="6" type="ORF">H7J73_23740</name>
</gene>
<dbReference type="InterPro" id="IPR050707">
    <property type="entry name" value="HTH_MetabolicPath_Reg"/>
</dbReference>
<feature type="domain" description="HTH iclR-type" evidence="4">
    <location>
        <begin position="6"/>
        <end position="67"/>
    </location>
</feature>
<dbReference type="EMBL" id="JACKTY010000039">
    <property type="protein sequence ID" value="MCV7229032.1"/>
    <property type="molecule type" value="Genomic_DNA"/>
</dbReference>
<evidence type="ECO:0000313" key="7">
    <source>
        <dbReference type="Proteomes" id="UP001526201"/>
    </source>
</evidence>
<evidence type="ECO:0000259" key="4">
    <source>
        <dbReference type="PROSITE" id="PS51077"/>
    </source>
</evidence>
<proteinExistence type="predicted"/>
<comment type="caution">
    <text evidence="6">The sequence shown here is derived from an EMBL/GenBank/DDBJ whole genome shotgun (WGS) entry which is preliminary data.</text>
</comment>
<dbReference type="SMART" id="SM00346">
    <property type="entry name" value="HTH_ICLR"/>
    <property type="match status" value="1"/>
</dbReference>
<evidence type="ECO:0000313" key="6">
    <source>
        <dbReference type="EMBL" id="MCV7229032.1"/>
    </source>
</evidence>
<dbReference type="SUPFAM" id="SSF46785">
    <property type="entry name" value="Winged helix' DNA-binding domain"/>
    <property type="match status" value="1"/>
</dbReference>
<dbReference type="PROSITE" id="PS51078">
    <property type="entry name" value="ICLR_ED"/>
    <property type="match status" value="1"/>
</dbReference>
<dbReference type="InterPro" id="IPR029016">
    <property type="entry name" value="GAF-like_dom_sf"/>
</dbReference>
<evidence type="ECO:0000259" key="5">
    <source>
        <dbReference type="PROSITE" id="PS51078"/>
    </source>
</evidence>
<dbReference type="SUPFAM" id="SSF55781">
    <property type="entry name" value="GAF domain-like"/>
    <property type="match status" value="1"/>
</dbReference>
<dbReference type="PANTHER" id="PTHR30136:SF35">
    <property type="entry name" value="HTH-TYPE TRANSCRIPTIONAL REGULATOR RV1719"/>
    <property type="match status" value="1"/>
</dbReference>
<keyword evidence="2" id="KW-0238">DNA-binding</keyword>
<dbReference type="Gene3D" id="3.30.450.40">
    <property type="match status" value="1"/>
</dbReference>
<dbReference type="Pfam" id="PF09339">
    <property type="entry name" value="HTH_IclR"/>
    <property type="match status" value="1"/>
</dbReference>
<keyword evidence="7" id="KW-1185">Reference proteome</keyword>
<dbReference type="InterPro" id="IPR005471">
    <property type="entry name" value="Tscrpt_reg_IclR_N"/>
</dbReference>
<evidence type="ECO:0000256" key="1">
    <source>
        <dbReference type="ARBA" id="ARBA00023015"/>
    </source>
</evidence>
<dbReference type="RefSeq" id="WP_264070230.1">
    <property type="nucleotide sequence ID" value="NZ_JACKTY010000039.1"/>
</dbReference>
<dbReference type="PANTHER" id="PTHR30136">
    <property type="entry name" value="HELIX-TURN-HELIX TRANSCRIPTIONAL REGULATOR, ICLR FAMILY"/>
    <property type="match status" value="1"/>
</dbReference>
<keyword evidence="3" id="KW-0804">Transcription</keyword>
<name>A0ABT3CI51_9MYCO</name>
<organism evidence="6 7">
    <name type="scientific">Mycolicibacterium komossense</name>
    <dbReference type="NCBI Taxonomy" id="1779"/>
    <lineage>
        <taxon>Bacteria</taxon>
        <taxon>Bacillati</taxon>
        <taxon>Actinomycetota</taxon>
        <taxon>Actinomycetes</taxon>
        <taxon>Mycobacteriales</taxon>
        <taxon>Mycobacteriaceae</taxon>
        <taxon>Mycolicibacterium</taxon>
    </lineage>
</organism>